<reference evidence="3 4" key="1">
    <citation type="journal article" date="2013" name="Mar. Genomics">
        <title>Expression of sulfatases in Rhodopirellula baltica and the diversity of sulfatases in the genus Rhodopirellula.</title>
        <authorList>
            <person name="Wegner C.E."/>
            <person name="Richter-Heitmann T."/>
            <person name="Klindworth A."/>
            <person name="Klockow C."/>
            <person name="Richter M."/>
            <person name="Achstetter T."/>
            <person name="Glockner F.O."/>
            <person name="Harder J."/>
        </authorList>
    </citation>
    <scope>NUCLEOTIDE SEQUENCE [LARGE SCALE GENOMIC DNA]</scope>
    <source>
        <strain evidence="3 4">SM41</strain>
    </source>
</reference>
<dbReference type="Gene3D" id="3.40.50.12140">
    <property type="entry name" value="Domain of unknown function DUF4159"/>
    <property type="match status" value="2"/>
</dbReference>
<dbReference type="CDD" id="cd00688">
    <property type="entry name" value="ISOPREN_C2_like"/>
    <property type="match status" value="1"/>
</dbReference>
<evidence type="ECO:0000259" key="2">
    <source>
        <dbReference type="Pfam" id="PF13709"/>
    </source>
</evidence>
<name>M5U4S9_9BACT</name>
<dbReference type="RefSeq" id="WP_008686706.1">
    <property type="nucleotide sequence ID" value="NZ_ANOH01000400.1"/>
</dbReference>
<dbReference type="Gene3D" id="1.50.10.20">
    <property type="match status" value="2"/>
</dbReference>
<sequence>MCESNPNNSATATTTAQPGRNKMDRMSFRLSFNTTRFPSMGCATRGLRWFLLLLMSAAPVTEAFAEIDAVTVQRSIDRGVEYLRKSQTARGGWEEYGGQSCGLSALCTLAWVNAGVSRRDPDFVRALDYLRTFEPQQTYSISLQTLVFCAVGALEDLPRIRRNVAWLTEQQKGPNERNYGSWTYGNGRGNGDPSNAQFAVLALGAAAERGIEVDPKVFQAAADYWRRIQLRRGGWSYGGPRPSGSMTCAGIASLLICGSSLEDLDNGEDRLNCCGGGDTDDALERGLDYLSEIFTVQANPGGELLSYYYYLYAVERVGRLSGRRLIGNRDWYREGAERLVSLQDAFQGFWKGGGVVESNRDIATSFALLFLSKGKRQVVVGRLDHPSLRSESRAQRGEVIVRVANEKKTRSLPHSSALRELVRHVERDWSKDLTWQTIVADQATVEDLLKAPVLVITGSDTLRFNAALRENLKAYLDQGGTILFDSLSGDGCGAGKNFERSVVSLCNEWFPKSKLDRLPTTHPVWFAEAAVDPADIASDYWVYGVGACCRTPVFYSPRSLSCRWSRGGPLLRGVDLPAKVGREVVAGITIGENILAYATGRELKDKLDGVSVLVAEDAPEPTRGAIPVAAGALGAGEEQVQRALPNAALIIREKLTVEVIAVDQPIALTEQSLQRVGVLYLTGQTEFELDEKSRAALKNYIDREGILIASPICGSEAFASSVRREIAALVPQAEFVPMPEDHPAWTTRYGGFDITNVNIRLPNQKRAGEDAMVVTQRSGAPVMEAIQVNGVDTIFYSPLDLSCALESQNSIQCPGYPTGDAAKIVAGLILYALQQ</sequence>
<dbReference type="Proteomes" id="UP000011885">
    <property type="component" value="Unassembled WGS sequence"/>
</dbReference>
<organism evidence="3 4">
    <name type="scientific">Rhodopirellula sallentina SM41</name>
    <dbReference type="NCBI Taxonomy" id="1263870"/>
    <lineage>
        <taxon>Bacteria</taxon>
        <taxon>Pseudomonadati</taxon>
        <taxon>Planctomycetota</taxon>
        <taxon>Planctomycetia</taxon>
        <taxon>Pirellulales</taxon>
        <taxon>Pirellulaceae</taxon>
        <taxon>Rhodopirellula</taxon>
    </lineage>
</organism>
<proteinExistence type="predicted"/>
<dbReference type="EMBL" id="ANOH01000400">
    <property type="protein sequence ID" value="EMI52861.1"/>
    <property type="molecule type" value="Genomic_DNA"/>
</dbReference>
<protein>
    <recommendedName>
        <fullName evidence="2">DUF4159 domain-containing protein</fullName>
    </recommendedName>
</protein>
<dbReference type="InterPro" id="IPR025297">
    <property type="entry name" value="DUF4159"/>
</dbReference>
<keyword evidence="4" id="KW-1185">Reference proteome</keyword>
<dbReference type="InterPro" id="IPR008930">
    <property type="entry name" value="Terpenoid_cyclase/PrenylTrfase"/>
</dbReference>
<evidence type="ECO:0000313" key="4">
    <source>
        <dbReference type="Proteomes" id="UP000011885"/>
    </source>
</evidence>
<accession>M5U4S9</accession>
<comment type="caution">
    <text evidence="3">The sequence shown here is derived from an EMBL/GenBank/DDBJ whole genome shotgun (WGS) entry which is preliminary data.</text>
</comment>
<feature type="domain" description="DUF4159" evidence="2">
    <location>
        <begin position="638"/>
        <end position="833"/>
    </location>
</feature>
<evidence type="ECO:0000256" key="1">
    <source>
        <dbReference type="SAM" id="MobiDB-lite"/>
    </source>
</evidence>
<feature type="region of interest" description="Disordered" evidence="1">
    <location>
        <begin position="1"/>
        <end position="20"/>
    </location>
</feature>
<feature type="domain" description="DUF4159" evidence="2">
    <location>
        <begin position="414"/>
        <end position="598"/>
    </location>
</feature>
<dbReference type="AlphaFoldDB" id="M5U4S9"/>
<evidence type="ECO:0000313" key="3">
    <source>
        <dbReference type="EMBL" id="EMI52861.1"/>
    </source>
</evidence>
<dbReference type="SUPFAM" id="SSF48239">
    <property type="entry name" value="Terpenoid cyclases/Protein prenyltransferases"/>
    <property type="match status" value="1"/>
</dbReference>
<dbReference type="PATRIC" id="fig|1263870.3.peg.6012"/>
<dbReference type="Pfam" id="PF13709">
    <property type="entry name" value="DUF4159"/>
    <property type="match status" value="2"/>
</dbReference>
<gene>
    <name evidence="3" type="ORF">RSSM_05675</name>
</gene>